<feature type="transmembrane region" description="Helical" evidence="8">
    <location>
        <begin position="7"/>
        <end position="29"/>
    </location>
</feature>
<dbReference type="SUPFAM" id="SSF63829">
    <property type="entry name" value="Calcium-dependent phosphotriesterase"/>
    <property type="match status" value="3"/>
</dbReference>
<dbReference type="Gene3D" id="2.60.40.10">
    <property type="entry name" value="Immunoglobulins"/>
    <property type="match status" value="1"/>
</dbReference>
<keyword evidence="6 10" id="KW-0418">Kinase</keyword>
<dbReference type="OrthoDB" id="9813394at2"/>
<dbReference type="PROSITE" id="PS50109">
    <property type="entry name" value="HIS_KIN"/>
    <property type="match status" value="1"/>
</dbReference>
<accession>A0A1M6D9Z3</accession>
<evidence type="ECO:0000256" key="7">
    <source>
        <dbReference type="ARBA" id="ARBA00023012"/>
    </source>
</evidence>
<dbReference type="InterPro" id="IPR036097">
    <property type="entry name" value="HisK_dim/P_sf"/>
</dbReference>
<evidence type="ECO:0000256" key="4">
    <source>
        <dbReference type="ARBA" id="ARBA00022553"/>
    </source>
</evidence>
<keyword evidence="7" id="KW-0902">Two-component regulatory system</keyword>
<dbReference type="EC" id="2.7.13.3" evidence="3"/>
<dbReference type="Gene3D" id="1.10.287.130">
    <property type="match status" value="1"/>
</dbReference>
<organism evidence="10 11">
    <name type="scientific">Clostridium cavendishii DSM 21758</name>
    <dbReference type="NCBI Taxonomy" id="1121302"/>
    <lineage>
        <taxon>Bacteria</taxon>
        <taxon>Bacillati</taxon>
        <taxon>Bacillota</taxon>
        <taxon>Clostridia</taxon>
        <taxon>Eubacteriales</taxon>
        <taxon>Clostridiaceae</taxon>
        <taxon>Clostridium</taxon>
    </lineage>
</organism>
<dbReference type="GO" id="GO:0000155">
    <property type="term" value="F:phosphorelay sensor kinase activity"/>
    <property type="evidence" value="ECO:0007669"/>
    <property type="project" value="InterPro"/>
</dbReference>
<reference evidence="10 11" key="1">
    <citation type="submission" date="2016-11" db="EMBL/GenBank/DDBJ databases">
        <authorList>
            <person name="Jaros S."/>
            <person name="Januszkiewicz K."/>
            <person name="Wedrychowicz H."/>
        </authorList>
    </citation>
    <scope>NUCLEOTIDE SEQUENCE [LARGE SCALE GENOMIC DNA]</scope>
    <source>
        <strain evidence="10 11">DSM 21758</strain>
    </source>
</reference>
<dbReference type="InterPro" id="IPR003661">
    <property type="entry name" value="HisK_dim/P_dom"/>
</dbReference>
<dbReference type="InterPro" id="IPR005467">
    <property type="entry name" value="His_kinase_dom"/>
</dbReference>
<dbReference type="InterPro" id="IPR003594">
    <property type="entry name" value="HATPase_dom"/>
</dbReference>
<name>A0A1M6D9Z3_9CLOT</name>
<dbReference type="Pfam" id="PF00512">
    <property type="entry name" value="HisKA"/>
    <property type="match status" value="1"/>
</dbReference>
<protein>
    <recommendedName>
        <fullName evidence="3">histidine kinase</fullName>
        <ecNumber evidence="3">2.7.13.3</ecNumber>
    </recommendedName>
</protein>
<dbReference type="RefSeq" id="WP_072985258.1">
    <property type="nucleotide sequence ID" value="NZ_FQZB01000004.1"/>
</dbReference>
<keyword evidence="8" id="KW-0472">Membrane</keyword>
<dbReference type="CDD" id="cd00082">
    <property type="entry name" value="HisKA"/>
    <property type="match status" value="1"/>
</dbReference>
<keyword evidence="11" id="KW-1185">Reference proteome</keyword>
<dbReference type="Pfam" id="PF07494">
    <property type="entry name" value="Reg_prop"/>
    <property type="match status" value="9"/>
</dbReference>
<dbReference type="AlphaFoldDB" id="A0A1M6D9Z3"/>
<dbReference type="InterPro" id="IPR004358">
    <property type="entry name" value="Sig_transdc_His_kin-like_C"/>
</dbReference>
<dbReference type="PRINTS" id="PR00344">
    <property type="entry name" value="BCTRLSENSOR"/>
</dbReference>
<dbReference type="SMART" id="SM00387">
    <property type="entry name" value="HATPase_c"/>
    <property type="match status" value="1"/>
</dbReference>
<dbReference type="SUPFAM" id="SSF55874">
    <property type="entry name" value="ATPase domain of HSP90 chaperone/DNA topoisomerase II/histidine kinase"/>
    <property type="match status" value="1"/>
</dbReference>
<dbReference type="InterPro" id="IPR015943">
    <property type="entry name" value="WD40/YVTN_repeat-like_dom_sf"/>
</dbReference>
<feature type="domain" description="Histidine kinase" evidence="9">
    <location>
        <begin position="856"/>
        <end position="1080"/>
    </location>
</feature>
<evidence type="ECO:0000256" key="5">
    <source>
        <dbReference type="ARBA" id="ARBA00022679"/>
    </source>
</evidence>
<dbReference type="Pfam" id="PF02518">
    <property type="entry name" value="HATPase_c"/>
    <property type="match status" value="1"/>
</dbReference>
<evidence type="ECO:0000256" key="8">
    <source>
        <dbReference type="SAM" id="Phobius"/>
    </source>
</evidence>
<dbReference type="Gene3D" id="3.30.565.10">
    <property type="entry name" value="Histidine kinase-like ATPase, C-terminal domain"/>
    <property type="match status" value="1"/>
</dbReference>
<evidence type="ECO:0000256" key="2">
    <source>
        <dbReference type="ARBA" id="ARBA00004370"/>
    </source>
</evidence>
<dbReference type="InterPro" id="IPR013783">
    <property type="entry name" value="Ig-like_fold"/>
</dbReference>
<evidence type="ECO:0000256" key="1">
    <source>
        <dbReference type="ARBA" id="ARBA00000085"/>
    </source>
</evidence>
<dbReference type="PANTHER" id="PTHR43547:SF2">
    <property type="entry name" value="HYBRID SIGNAL TRANSDUCTION HISTIDINE KINASE C"/>
    <property type="match status" value="1"/>
</dbReference>
<evidence type="ECO:0000313" key="11">
    <source>
        <dbReference type="Proteomes" id="UP000184310"/>
    </source>
</evidence>
<dbReference type="STRING" id="1121302.SAMN02745163_00672"/>
<evidence type="ECO:0000259" key="9">
    <source>
        <dbReference type="PROSITE" id="PS50109"/>
    </source>
</evidence>
<evidence type="ECO:0000256" key="3">
    <source>
        <dbReference type="ARBA" id="ARBA00012438"/>
    </source>
</evidence>
<dbReference type="Proteomes" id="UP000184310">
    <property type="component" value="Unassembled WGS sequence"/>
</dbReference>
<dbReference type="InterPro" id="IPR036890">
    <property type="entry name" value="HATPase_C_sf"/>
</dbReference>
<keyword evidence="8" id="KW-1133">Transmembrane helix</keyword>
<evidence type="ECO:0000256" key="6">
    <source>
        <dbReference type="ARBA" id="ARBA00022777"/>
    </source>
</evidence>
<dbReference type="SMART" id="SM00388">
    <property type="entry name" value="HisKA"/>
    <property type="match status" value="1"/>
</dbReference>
<feature type="transmembrane region" description="Helical" evidence="8">
    <location>
        <begin position="794"/>
        <end position="815"/>
    </location>
</feature>
<dbReference type="InterPro" id="IPR011123">
    <property type="entry name" value="Y_Y_Y"/>
</dbReference>
<gene>
    <name evidence="10" type="ORF">SAMN02745163_00672</name>
</gene>
<dbReference type="FunFam" id="3.30.565.10:FF:000006">
    <property type="entry name" value="Sensor histidine kinase WalK"/>
    <property type="match status" value="1"/>
</dbReference>
<comment type="catalytic activity">
    <reaction evidence="1">
        <text>ATP + protein L-histidine = ADP + protein N-phospho-L-histidine.</text>
        <dbReference type="EC" id="2.7.13.3"/>
    </reaction>
</comment>
<evidence type="ECO:0000313" key="10">
    <source>
        <dbReference type="EMBL" id="SHI70056.1"/>
    </source>
</evidence>
<keyword evidence="4" id="KW-0597">Phosphoprotein</keyword>
<dbReference type="SUPFAM" id="SSF47384">
    <property type="entry name" value="Homodimeric domain of signal transducing histidine kinase"/>
    <property type="match status" value="1"/>
</dbReference>
<dbReference type="PANTHER" id="PTHR43547">
    <property type="entry name" value="TWO-COMPONENT HISTIDINE KINASE"/>
    <property type="match status" value="1"/>
</dbReference>
<sequence>MKKINKISAMFFTIIVFTNIFLNNIIAYGNEKEYKFKRMTIEDGLAQSSAQVIFQDSKGYMWFGTSDGLNRYDGYNFVSYKYKLNDENSLVSNYVDGIAEDKDGSLWVATSKGLNRLDPNTNKITRYTSDSTSETNKLSNYNVWSVVVDKNGFKWAGTTDGLNKIDNSTGKIVKFFNDEKDENSLSNNFITCLYAEDDLLWVGTKNGINIYDEKINKFTRYEHFDNDINSISDKFIRKIYKDRKGDIWIATENGLDKYNRQNNNFTRYKILNTEDFVLSNRIMDMLEDSNGEFWVATADGIAKLDRDTGKFTRYKNNYYDTQSLISNNVLTLFEDKSGMIWVGTYKGISLFNPNAKFQNYKKDPVNPNSINAESLNGILEDDEGLIWIGTDEGGVNVLNRETKEVKHYMYEKGNNNSLSDNHVYTILQDNDGEIWIATYDGLNKYNKTKKEFTRYKHDKLDKNSLTTNEIRFLYQDKDGILWVGTRDGLNSFDKRTNKFTRYKEFFNEKGIEDNFISAIYEDSNGTLWIGCSIEGGLVRFDKKTKETKIYRYNASDENTISFNSIRSIAEDSKGNLWIATNYGLNKLDTKEEKFTRYIEKDGLINNYVYGVLIDKEDNPWASTNGGLSKLNVSKNCFTNYTITDGLQSNEFNAYSCFKSKTGEMFFGGINGLNSFMPQNIKEKQYTPDIIIENFKVLDKPKILNDDINLKYDENFFSLEFFMPDFRSPNKIEYEYKLEGADKDWIYSKGRNFANYTNIKDGNYVFKVKARNSNGIWSKEKSVRINIATAPWKSKWAYCFYGLTVIFIIYLVWNYVKILETLVRQRTNQLNNKLAENKKLYKRLIKNEKFKNDYFVNLSHELRTPLNVILSTVQLIDKLNDEKFKLNKDNINKYMKIIKRNSDNLLKIINDLIDTSKIEAGSYKIETKSIDIVYLLEETALSMKEFIESNGLELIIDPEVEERYIECAEDDIQRCIINLLSNAVKFTPEGGVIYVSLYDKENFIEISIKDTGIGIKEEDRELIFNRFGQASNEVICKKNIKSSGIGLTLVKYLVEMHGGSISVESEINKGSEFIIKLPANI</sequence>
<dbReference type="Gene3D" id="2.130.10.10">
    <property type="entry name" value="YVTN repeat-like/Quinoprotein amine dehydrogenase"/>
    <property type="match status" value="5"/>
</dbReference>
<comment type="subcellular location">
    <subcellularLocation>
        <location evidence="2">Membrane</location>
    </subcellularLocation>
</comment>
<keyword evidence="5" id="KW-0808">Transferase</keyword>
<dbReference type="EMBL" id="FQZB01000004">
    <property type="protein sequence ID" value="SHI70056.1"/>
    <property type="molecule type" value="Genomic_DNA"/>
</dbReference>
<dbReference type="GO" id="GO:0016020">
    <property type="term" value="C:membrane"/>
    <property type="evidence" value="ECO:0007669"/>
    <property type="project" value="UniProtKB-SubCell"/>
</dbReference>
<dbReference type="Pfam" id="PF07495">
    <property type="entry name" value="Y_Y_Y"/>
    <property type="match status" value="1"/>
</dbReference>
<proteinExistence type="predicted"/>
<keyword evidence="8" id="KW-0812">Transmembrane</keyword>
<dbReference type="InterPro" id="IPR011110">
    <property type="entry name" value="Reg_prop"/>
</dbReference>